<evidence type="ECO:0000256" key="2">
    <source>
        <dbReference type="ARBA" id="ARBA00022729"/>
    </source>
</evidence>
<evidence type="ECO:0000313" key="4">
    <source>
        <dbReference type="EMBL" id="OQV19992.1"/>
    </source>
</evidence>
<dbReference type="Pfam" id="PF00560">
    <property type="entry name" value="LRR_1"/>
    <property type="match status" value="1"/>
</dbReference>
<dbReference type="InterPro" id="IPR032675">
    <property type="entry name" value="LRR_dom_sf"/>
</dbReference>
<dbReference type="InterPro" id="IPR003591">
    <property type="entry name" value="Leu-rich_rpt_typical-subtyp"/>
</dbReference>
<dbReference type="PANTHER" id="PTHR24373:SF275">
    <property type="entry name" value="TIR DOMAIN-CONTAINING PROTEIN"/>
    <property type="match status" value="1"/>
</dbReference>
<keyword evidence="2" id="KW-0732">Signal</keyword>
<accession>A0A1W0WXZ6</accession>
<proteinExistence type="predicted"/>
<organism evidence="4 5">
    <name type="scientific">Hypsibius exemplaris</name>
    <name type="common">Freshwater tardigrade</name>
    <dbReference type="NCBI Taxonomy" id="2072580"/>
    <lineage>
        <taxon>Eukaryota</taxon>
        <taxon>Metazoa</taxon>
        <taxon>Ecdysozoa</taxon>
        <taxon>Tardigrada</taxon>
        <taxon>Eutardigrada</taxon>
        <taxon>Parachela</taxon>
        <taxon>Hypsibioidea</taxon>
        <taxon>Hypsibiidae</taxon>
        <taxon>Hypsibius</taxon>
    </lineage>
</organism>
<keyword evidence="1" id="KW-0433">Leucine-rich repeat</keyword>
<dbReference type="Gene3D" id="3.80.10.10">
    <property type="entry name" value="Ribonuclease Inhibitor"/>
    <property type="match status" value="1"/>
</dbReference>
<dbReference type="PANTHER" id="PTHR24373">
    <property type="entry name" value="SLIT RELATED LEUCINE-RICH REPEAT NEURONAL PROTEIN"/>
    <property type="match status" value="1"/>
</dbReference>
<dbReference type="InterPro" id="IPR001611">
    <property type="entry name" value="Leu-rich_rpt"/>
</dbReference>
<evidence type="ECO:0000256" key="3">
    <source>
        <dbReference type="ARBA" id="ARBA00022737"/>
    </source>
</evidence>
<dbReference type="AlphaFoldDB" id="A0A1W0WXZ6"/>
<sequence length="283" mass="32824">MTNCTGPQDFLLPDNFNVSLVYADTEALMFDDTRVIVKDNYIPLPYLPNLRYFILYNRLATSRFPLNGLLIHNKNHIFHLELLRVNMSGINKADFNGFVSLKYLNLFRCRITTIDKDIFEEIGMIVDAPALRGIFPHLEIVIIEKHDIEELDWAFLSPISRRLKELSLANNKLRSVTLTADSNNPVFLQSIKRLDLSINKLSTLPRVIYESLNMRSLITFDFSSFTQEQQFCENFTGCTCCELYNFTMWRSSGPFDPHSNNYKYSNWLDSCTTNPTNRLSNDN</sequence>
<dbReference type="SUPFAM" id="SSF52058">
    <property type="entry name" value="L domain-like"/>
    <property type="match status" value="1"/>
</dbReference>
<name>A0A1W0WXZ6_HYPEX</name>
<evidence type="ECO:0000313" key="5">
    <source>
        <dbReference type="Proteomes" id="UP000192578"/>
    </source>
</evidence>
<dbReference type="Proteomes" id="UP000192578">
    <property type="component" value="Unassembled WGS sequence"/>
</dbReference>
<dbReference type="EMBL" id="MTYJ01000034">
    <property type="protein sequence ID" value="OQV19992.1"/>
    <property type="molecule type" value="Genomic_DNA"/>
</dbReference>
<reference evidence="5" key="1">
    <citation type="submission" date="2017-01" db="EMBL/GenBank/DDBJ databases">
        <title>Comparative genomics of anhydrobiosis in the tardigrade Hypsibius dujardini.</title>
        <authorList>
            <person name="Yoshida Y."/>
            <person name="Koutsovoulos G."/>
            <person name="Laetsch D."/>
            <person name="Stevens L."/>
            <person name="Kumar S."/>
            <person name="Horikawa D."/>
            <person name="Ishino K."/>
            <person name="Komine S."/>
            <person name="Tomita M."/>
            <person name="Blaxter M."/>
            <person name="Arakawa K."/>
        </authorList>
    </citation>
    <scope>NUCLEOTIDE SEQUENCE [LARGE SCALE GENOMIC DNA]</scope>
    <source>
        <strain evidence="5">Z151</strain>
    </source>
</reference>
<dbReference type="OrthoDB" id="9229163at2759"/>
<dbReference type="InterPro" id="IPR050328">
    <property type="entry name" value="Dev_Immune_Receptor"/>
</dbReference>
<comment type="caution">
    <text evidence="4">The sequence shown here is derived from an EMBL/GenBank/DDBJ whole genome shotgun (WGS) entry which is preliminary data.</text>
</comment>
<keyword evidence="5" id="KW-1185">Reference proteome</keyword>
<evidence type="ECO:0000256" key="1">
    <source>
        <dbReference type="ARBA" id="ARBA00022614"/>
    </source>
</evidence>
<keyword evidence="3" id="KW-0677">Repeat</keyword>
<protein>
    <submittedName>
        <fullName evidence="4">Uncharacterized protein</fullName>
    </submittedName>
</protein>
<dbReference type="SMART" id="SM00369">
    <property type="entry name" value="LRR_TYP"/>
    <property type="match status" value="3"/>
</dbReference>
<gene>
    <name evidence="4" type="ORF">BV898_05996</name>
</gene>